<dbReference type="AlphaFoldDB" id="A0A2N6P335"/>
<dbReference type="OMA" id="RDENTAN"/>
<accession>A0A2N6P335</accession>
<protein>
    <recommendedName>
        <fullName evidence="1">DUF7605 domain-containing protein</fullName>
    </recommendedName>
</protein>
<evidence type="ECO:0000313" key="2">
    <source>
        <dbReference type="EMBL" id="PMB73942.1"/>
    </source>
</evidence>
<dbReference type="InterPro" id="IPR056024">
    <property type="entry name" value="DUF7605"/>
</dbReference>
<name>A0A2N6P335_BEABA</name>
<evidence type="ECO:0000259" key="1">
    <source>
        <dbReference type="Pfam" id="PF24564"/>
    </source>
</evidence>
<evidence type="ECO:0000313" key="3">
    <source>
        <dbReference type="Proteomes" id="UP000235728"/>
    </source>
</evidence>
<feature type="domain" description="DUF7605" evidence="1">
    <location>
        <begin position="2"/>
        <end position="63"/>
    </location>
</feature>
<proteinExistence type="predicted"/>
<dbReference type="Pfam" id="PF24564">
    <property type="entry name" value="DUF7605"/>
    <property type="match status" value="1"/>
</dbReference>
<sequence length="149" mass="16697">MAPLRHALYLEQDLLLDAVQNAFESASLQLRQLRTDAFSSLRTSYIGLAMESSYDACNHESGTFGNKDLFDGILKKLRTEFKELAKTAQNDVTAAVQSYLSEIGNTLNLLRDENTANESQRDAAFHRRVSNALKASQETLRDVARRIEA</sequence>
<gene>
    <name evidence="2" type="ORF">BM221_001369</name>
</gene>
<comment type="caution">
    <text evidence="2">The sequence shown here is derived from an EMBL/GenBank/DDBJ whole genome shotgun (WGS) entry which is preliminary data.</text>
</comment>
<dbReference type="EMBL" id="MRVG01000001">
    <property type="protein sequence ID" value="PMB73942.1"/>
    <property type="molecule type" value="Genomic_DNA"/>
</dbReference>
<organism evidence="2 3">
    <name type="scientific">Beauveria bassiana</name>
    <name type="common">White muscardine disease fungus</name>
    <name type="synonym">Tritirachium shiotae</name>
    <dbReference type="NCBI Taxonomy" id="176275"/>
    <lineage>
        <taxon>Eukaryota</taxon>
        <taxon>Fungi</taxon>
        <taxon>Dikarya</taxon>
        <taxon>Ascomycota</taxon>
        <taxon>Pezizomycotina</taxon>
        <taxon>Sordariomycetes</taxon>
        <taxon>Hypocreomycetidae</taxon>
        <taxon>Hypocreales</taxon>
        <taxon>Cordycipitaceae</taxon>
        <taxon>Beauveria</taxon>
    </lineage>
</organism>
<reference evidence="2 3" key="1">
    <citation type="journal article" date="2016" name="Appl. Microbiol. Biotechnol.">
        <title>Characterization of T-DNA insertion mutants with decreased virulence in the entomopathogenic fungus Beauveria bassiana JEF-007.</title>
        <authorList>
            <person name="Kim S."/>
            <person name="Lee S.J."/>
            <person name="Nai Y.S."/>
            <person name="Yu J.S."/>
            <person name="Lee M.R."/>
            <person name="Yang Y.T."/>
            <person name="Kim J.S."/>
        </authorList>
    </citation>
    <scope>NUCLEOTIDE SEQUENCE [LARGE SCALE GENOMIC DNA]</scope>
    <source>
        <strain evidence="2 3">JEF-007</strain>
    </source>
</reference>
<dbReference type="Proteomes" id="UP000235728">
    <property type="component" value="Unassembled WGS sequence"/>
</dbReference>